<sequence length="189" mass="21041">MVEMGSQFVFLLVIYAASVLGQSGDMDTFFTDYKDTVQSTDVWDVPGSGEGEATGKGECVIAVVFILEMEASGDGETIAKGKVWDDKLAAVAQKWAKQCVLEHDKNRKIPSYGLKIGQNLAAGHGNWRQAMSNWYDEVADYRYGENVNDYLGPDGFFKIGHYTQIDLYCLSKIHTQGNDRSTTRSEERD</sequence>
<evidence type="ECO:0000313" key="3">
    <source>
        <dbReference type="Proteomes" id="UP000694888"/>
    </source>
</evidence>
<dbReference type="SUPFAM" id="SSF55797">
    <property type="entry name" value="PR-1-like"/>
    <property type="match status" value="1"/>
</dbReference>
<dbReference type="Pfam" id="PF00188">
    <property type="entry name" value="CAP"/>
    <property type="match status" value="1"/>
</dbReference>
<gene>
    <name evidence="4" type="primary">LOC106012286</name>
</gene>
<dbReference type="SMART" id="SM00198">
    <property type="entry name" value="SCP"/>
    <property type="match status" value="1"/>
</dbReference>
<proteinExistence type="predicted"/>
<dbReference type="InterPro" id="IPR014044">
    <property type="entry name" value="CAP_dom"/>
</dbReference>
<evidence type="ECO:0000313" key="4">
    <source>
        <dbReference type="RefSeq" id="XP_012940206.1"/>
    </source>
</evidence>
<dbReference type="Gene3D" id="3.40.33.10">
    <property type="entry name" value="CAP"/>
    <property type="match status" value="1"/>
</dbReference>
<dbReference type="InterPro" id="IPR001283">
    <property type="entry name" value="CRISP-related"/>
</dbReference>
<evidence type="ECO:0000259" key="2">
    <source>
        <dbReference type="SMART" id="SM00198"/>
    </source>
</evidence>
<feature type="chain" id="PRO_5045035837" evidence="1">
    <location>
        <begin position="22"/>
        <end position="189"/>
    </location>
</feature>
<keyword evidence="1" id="KW-0732">Signal</keyword>
<feature type="domain" description="SCP" evidence="2">
    <location>
        <begin position="72"/>
        <end position="181"/>
    </location>
</feature>
<protein>
    <submittedName>
        <fullName evidence="4">Cysteine-rich venom protein</fullName>
    </submittedName>
</protein>
<dbReference type="PRINTS" id="PR00837">
    <property type="entry name" value="V5TPXLIKE"/>
</dbReference>
<dbReference type="RefSeq" id="XP_012940206.1">
    <property type="nucleotide sequence ID" value="XM_013084752.1"/>
</dbReference>
<dbReference type="InterPro" id="IPR035940">
    <property type="entry name" value="CAP_sf"/>
</dbReference>
<feature type="signal peptide" evidence="1">
    <location>
        <begin position="1"/>
        <end position="21"/>
    </location>
</feature>
<keyword evidence="3" id="KW-1185">Reference proteome</keyword>
<organism evidence="3 4">
    <name type="scientific">Aplysia californica</name>
    <name type="common">California sea hare</name>
    <dbReference type="NCBI Taxonomy" id="6500"/>
    <lineage>
        <taxon>Eukaryota</taxon>
        <taxon>Metazoa</taxon>
        <taxon>Spiralia</taxon>
        <taxon>Lophotrochozoa</taxon>
        <taxon>Mollusca</taxon>
        <taxon>Gastropoda</taxon>
        <taxon>Heterobranchia</taxon>
        <taxon>Euthyneura</taxon>
        <taxon>Tectipleura</taxon>
        <taxon>Aplysiida</taxon>
        <taxon>Aplysioidea</taxon>
        <taxon>Aplysiidae</taxon>
        <taxon>Aplysia</taxon>
    </lineage>
</organism>
<dbReference type="CDD" id="cd05380">
    <property type="entry name" value="CAP_euk"/>
    <property type="match status" value="1"/>
</dbReference>
<dbReference type="PRINTS" id="PR00838">
    <property type="entry name" value="V5ALLERGEN"/>
</dbReference>
<dbReference type="InterPro" id="IPR002413">
    <property type="entry name" value="V5_allergen-like"/>
</dbReference>
<dbReference type="GeneID" id="106012286"/>
<dbReference type="PANTHER" id="PTHR10334">
    <property type="entry name" value="CYSTEINE-RICH SECRETORY PROTEIN-RELATED"/>
    <property type="match status" value="1"/>
</dbReference>
<evidence type="ECO:0000256" key="1">
    <source>
        <dbReference type="SAM" id="SignalP"/>
    </source>
</evidence>
<name>A0ABM1A3Q0_APLCA</name>
<accession>A0ABM1A3Q0</accession>
<reference evidence="4" key="1">
    <citation type="submission" date="2025-08" db="UniProtKB">
        <authorList>
            <consortium name="RefSeq"/>
        </authorList>
    </citation>
    <scope>IDENTIFICATION</scope>
</reference>
<dbReference type="Proteomes" id="UP000694888">
    <property type="component" value="Unplaced"/>
</dbReference>